<dbReference type="Pfam" id="PF02519">
    <property type="entry name" value="Auxin_inducible"/>
    <property type="match status" value="1"/>
</dbReference>
<dbReference type="OMA" id="EDFCSLM"/>
<evidence type="ECO:0000313" key="4">
    <source>
        <dbReference type="Proteomes" id="UP000077755"/>
    </source>
</evidence>
<keyword evidence="4" id="KW-1185">Reference proteome</keyword>
<gene>
    <name evidence="2" type="ORF">DCAR_017485</name>
    <name evidence="3" type="ORF">DCAR_0520052</name>
</gene>
<evidence type="ECO:0000313" key="3">
    <source>
        <dbReference type="EMBL" id="WOH00679.1"/>
    </source>
</evidence>
<dbReference type="PANTHER" id="PTHR31374:SF405">
    <property type="entry name" value="OS06G0137400 PROTEIN"/>
    <property type="match status" value="1"/>
</dbReference>
<dbReference type="Gramene" id="KZM94242">
    <property type="protein sequence ID" value="KZM94242"/>
    <property type="gene ID" value="DCAR_017485"/>
</dbReference>
<reference evidence="3" key="2">
    <citation type="submission" date="2022-03" db="EMBL/GenBank/DDBJ databases">
        <title>Draft title - Genomic analysis of global carrot germplasm unveils the trajectory of domestication and the origin of high carotenoid orange carrot.</title>
        <authorList>
            <person name="Iorizzo M."/>
            <person name="Ellison S."/>
            <person name="Senalik D."/>
            <person name="Macko-Podgorni A."/>
            <person name="Grzebelus D."/>
            <person name="Bostan H."/>
            <person name="Rolling W."/>
            <person name="Curaba J."/>
            <person name="Simon P."/>
        </authorList>
    </citation>
    <scope>NUCLEOTIDE SEQUENCE</scope>
    <source>
        <tissue evidence="3">Leaf</tissue>
    </source>
</reference>
<dbReference type="AlphaFoldDB" id="A0A162A0H5"/>
<dbReference type="InterPro" id="IPR003676">
    <property type="entry name" value="SAUR_fam"/>
</dbReference>
<reference evidence="2" key="1">
    <citation type="journal article" date="2016" name="Nat. Genet.">
        <title>A high-quality carrot genome assembly provides new insights into carotenoid accumulation and asterid genome evolution.</title>
        <authorList>
            <person name="Iorizzo M."/>
            <person name="Ellison S."/>
            <person name="Senalik D."/>
            <person name="Zeng P."/>
            <person name="Satapoomin P."/>
            <person name="Huang J."/>
            <person name="Bowman M."/>
            <person name="Iovene M."/>
            <person name="Sanseverino W."/>
            <person name="Cavagnaro P."/>
            <person name="Yildiz M."/>
            <person name="Macko-Podgorni A."/>
            <person name="Moranska E."/>
            <person name="Grzebelus E."/>
            <person name="Grzebelus D."/>
            <person name="Ashrafi H."/>
            <person name="Zheng Z."/>
            <person name="Cheng S."/>
            <person name="Spooner D."/>
            <person name="Van Deynze A."/>
            <person name="Simon P."/>
        </authorList>
    </citation>
    <scope>NUCLEOTIDE SEQUENCE [LARGE SCALE GENOMIC DNA]</scope>
    <source>
        <tissue evidence="2">Leaf</tissue>
    </source>
</reference>
<dbReference type="PANTHER" id="PTHR31374">
    <property type="entry name" value="AUXIN-INDUCED PROTEIN-LIKE-RELATED"/>
    <property type="match status" value="1"/>
</dbReference>
<evidence type="ECO:0000256" key="1">
    <source>
        <dbReference type="ARBA" id="ARBA00006974"/>
    </source>
</evidence>
<proteinExistence type="inferred from homology"/>
<dbReference type="EMBL" id="CP093347">
    <property type="protein sequence ID" value="WOH00679.1"/>
    <property type="molecule type" value="Genomic_DNA"/>
</dbReference>
<evidence type="ECO:0000313" key="2">
    <source>
        <dbReference type="EMBL" id="KZM94242.1"/>
    </source>
</evidence>
<dbReference type="Proteomes" id="UP000077755">
    <property type="component" value="Chromosome 5"/>
</dbReference>
<comment type="similarity">
    <text evidence="1">Belongs to the ARG7 family.</text>
</comment>
<sequence>MTHSSLRQAVILKQILKRCSGFVKKNLARNNYTSIGEQLGFCWEVPKGHFVVYVGNNRSRYVVPISLLNRPGFQAVLEEAAEEFGFDYGAGIIIPCPEDDFLSRIYSDY</sequence>
<dbReference type="EMBL" id="LNRQ01000005">
    <property type="protein sequence ID" value="KZM94242.1"/>
    <property type="molecule type" value="Genomic_DNA"/>
</dbReference>
<name>A0A162A0H5_DAUCS</name>
<protein>
    <submittedName>
        <fullName evidence="2">Uncharacterized protein</fullName>
    </submittedName>
</protein>
<dbReference type="STRING" id="79200.A0A162A0H5"/>
<accession>A0A162A0H5</accession>
<dbReference type="GO" id="GO:0009733">
    <property type="term" value="P:response to auxin"/>
    <property type="evidence" value="ECO:0007669"/>
    <property type="project" value="InterPro"/>
</dbReference>
<organism evidence="2">
    <name type="scientific">Daucus carota subsp. sativus</name>
    <name type="common">Carrot</name>
    <dbReference type="NCBI Taxonomy" id="79200"/>
    <lineage>
        <taxon>Eukaryota</taxon>
        <taxon>Viridiplantae</taxon>
        <taxon>Streptophyta</taxon>
        <taxon>Embryophyta</taxon>
        <taxon>Tracheophyta</taxon>
        <taxon>Spermatophyta</taxon>
        <taxon>Magnoliopsida</taxon>
        <taxon>eudicotyledons</taxon>
        <taxon>Gunneridae</taxon>
        <taxon>Pentapetalae</taxon>
        <taxon>asterids</taxon>
        <taxon>campanulids</taxon>
        <taxon>Apiales</taxon>
        <taxon>Apiaceae</taxon>
        <taxon>Apioideae</taxon>
        <taxon>Scandiceae</taxon>
        <taxon>Daucinae</taxon>
        <taxon>Daucus</taxon>
        <taxon>Daucus sect. Daucus</taxon>
    </lineage>
</organism>